<comment type="caution">
    <text evidence="4">The sequence shown here is derived from an EMBL/GenBank/DDBJ whole genome shotgun (WGS) entry which is preliminary data.</text>
</comment>
<dbReference type="Pfam" id="PF05223">
    <property type="entry name" value="MecA_N"/>
    <property type="match status" value="1"/>
</dbReference>
<sequence>MKRLPALLSVLVMALSGVVACTPKPADARPVAQEFLDAIAERDWEAVESRVDDPEAALPLIQASVEGLQAEGLEAAVEGVDLSEQSATAHYRMEWKLPRERTLSYESSMMLTRQGEQWSVRWQPTIVHPTLGAHQHLELRPVAAERASVVSSDGVALLTPGVRQRVLVNTEELTDPARTARSIEAALKKAKEADPTVSTVEAASLAGTLRGARGDYSVTTVPDAVAEQVSQALSGEASVRLNPEAAMVTPKPGFAPDIMSRVRSIVEDDLDGAAGWRVSVVNEEGSALDDVEYHAPQVAPSVGVSIDYDVQRAAEEAVNTRAGDKAMLVAIRPSSGEILAVAQTAEADKDGDIALSGQYPPGSVFKMITATAGFEHQGLSADSIVPCPGTMNIYGRTVVNYNEFSLGSVPLERAFAQSCNTSFADISTNLAPGELKDTAKQFGLGVDYEIPGLDTITGSVPEGETELDRTEAGYGQGLDLASPFGLALSAATAAAGRTPVPTLITGHETTVSEKVEAPAPEAIEQLRRSMRSVVTQGTARGMQAEGEVYGKTGEAEINEGSHAWFAGYRDDIAFATLVVLGGGSEVSVQITDHFFTTLDKYKHPEQEEGVL</sequence>
<reference evidence="4 5" key="1">
    <citation type="submission" date="2024-02" db="EMBL/GenBank/DDBJ databases">
        <title>Whole genome sequencing and characterization of Corynebacterium isolated from the ocular surface of dry eye disease sufferers.</title>
        <authorList>
            <person name="Naqvi M."/>
        </authorList>
    </citation>
    <scope>NUCLEOTIDE SEQUENCE [LARGE SCALE GENOMIC DNA]</scope>
    <source>
        <strain evidence="4 5">PCRF</strain>
    </source>
</reference>
<dbReference type="InterPro" id="IPR012338">
    <property type="entry name" value="Beta-lactam/transpept-like"/>
</dbReference>
<dbReference type="Proteomes" id="UP001359781">
    <property type="component" value="Unassembled WGS sequence"/>
</dbReference>
<organism evidence="4 5">
    <name type="scientific">Corynebacterium mastitidis</name>
    <dbReference type="NCBI Taxonomy" id="161890"/>
    <lineage>
        <taxon>Bacteria</taxon>
        <taxon>Bacillati</taxon>
        <taxon>Actinomycetota</taxon>
        <taxon>Actinomycetes</taxon>
        <taxon>Mycobacteriales</taxon>
        <taxon>Corynebacteriaceae</taxon>
        <taxon>Corynebacterium</taxon>
    </lineage>
</organism>
<gene>
    <name evidence="4" type="ORF">V5S96_08490</name>
</gene>
<evidence type="ECO:0000259" key="3">
    <source>
        <dbReference type="Pfam" id="PF05223"/>
    </source>
</evidence>
<protein>
    <submittedName>
        <fullName evidence="4">Penicillin-binding transpeptidase domain-containing protein</fullName>
    </submittedName>
</protein>
<name>A0ABU8NZZ1_9CORY</name>
<dbReference type="InterPro" id="IPR050515">
    <property type="entry name" value="Beta-lactam/transpept"/>
</dbReference>
<accession>A0ABU8NZZ1</accession>
<dbReference type="SUPFAM" id="SSF56601">
    <property type="entry name" value="beta-lactamase/transpeptidase-like"/>
    <property type="match status" value="1"/>
</dbReference>
<dbReference type="InterPro" id="IPR001460">
    <property type="entry name" value="PCN-bd_Tpept"/>
</dbReference>
<evidence type="ECO:0000256" key="1">
    <source>
        <dbReference type="SAM" id="SignalP"/>
    </source>
</evidence>
<dbReference type="Pfam" id="PF00905">
    <property type="entry name" value="Transpeptidase"/>
    <property type="match status" value="1"/>
</dbReference>
<dbReference type="InterPro" id="IPR007887">
    <property type="entry name" value="MecA_N"/>
</dbReference>
<feature type="domain" description="Penicillin-binding protein transpeptidase" evidence="2">
    <location>
        <begin position="327"/>
        <end position="579"/>
    </location>
</feature>
<feature type="signal peptide" evidence="1">
    <location>
        <begin position="1"/>
        <end position="20"/>
    </location>
</feature>
<dbReference type="PANTHER" id="PTHR30627">
    <property type="entry name" value="PEPTIDOGLYCAN D,D-TRANSPEPTIDASE"/>
    <property type="match status" value="1"/>
</dbReference>
<feature type="chain" id="PRO_5046473660" evidence="1">
    <location>
        <begin position="21"/>
        <end position="611"/>
    </location>
</feature>
<evidence type="ECO:0000313" key="4">
    <source>
        <dbReference type="EMBL" id="MEJ4100390.1"/>
    </source>
</evidence>
<dbReference type="PROSITE" id="PS51257">
    <property type="entry name" value="PROKAR_LIPOPROTEIN"/>
    <property type="match status" value="1"/>
</dbReference>
<dbReference type="PANTHER" id="PTHR30627:SF24">
    <property type="entry name" value="PENICILLIN-BINDING PROTEIN 4B"/>
    <property type="match status" value="1"/>
</dbReference>
<dbReference type="EMBL" id="JBAHVJ010000008">
    <property type="protein sequence ID" value="MEJ4100390.1"/>
    <property type="molecule type" value="Genomic_DNA"/>
</dbReference>
<proteinExistence type="predicted"/>
<dbReference type="Gene3D" id="3.40.710.10">
    <property type="entry name" value="DD-peptidase/beta-lactamase superfamily"/>
    <property type="match status" value="1"/>
</dbReference>
<dbReference type="RefSeq" id="WP_337890699.1">
    <property type="nucleotide sequence ID" value="NZ_JBAHVI010000008.1"/>
</dbReference>
<keyword evidence="1" id="KW-0732">Signal</keyword>
<evidence type="ECO:0000259" key="2">
    <source>
        <dbReference type="Pfam" id="PF00905"/>
    </source>
</evidence>
<feature type="domain" description="NTF2-like N-terminal transpeptidase" evidence="3">
    <location>
        <begin position="28"/>
        <end position="135"/>
    </location>
</feature>
<keyword evidence="5" id="KW-1185">Reference proteome</keyword>
<evidence type="ECO:0000313" key="5">
    <source>
        <dbReference type="Proteomes" id="UP001359781"/>
    </source>
</evidence>